<dbReference type="SUPFAM" id="SSF47473">
    <property type="entry name" value="EF-hand"/>
    <property type="match status" value="1"/>
</dbReference>
<dbReference type="InterPro" id="IPR018247">
    <property type="entry name" value="EF_Hand_1_Ca_BS"/>
</dbReference>
<proteinExistence type="predicted"/>
<feature type="compositionally biased region" description="Basic and acidic residues" evidence="2">
    <location>
        <begin position="297"/>
        <end position="310"/>
    </location>
</feature>
<dbReference type="Proteomes" id="UP000243579">
    <property type="component" value="Unassembled WGS sequence"/>
</dbReference>
<gene>
    <name evidence="4" type="ORF">ACHHYP_02172</name>
</gene>
<dbReference type="CDD" id="cd00051">
    <property type="entry name" value="EFh"/>
    <property type="match status" value="1"/>
</dbReference>
<evidence type="ECO:0000256" key="1">
    <source>
        <dbReference type="ARBA" id="ARBA00022837"/>
    </source>
</evidence>
<evidence type="ECO:0000313" key="4">
    <source>
        <dbReference type="EMBL" id="OQS00913.1"/>
    </source>
</evidence>
<sequence length="589" mass="66892">MEPLKSLRPVLEPIGSPIEKGHVGLPEEHPRLRRHPKPRGDPPPVTTYFRWNLDQVEEKLRAKIQERTELRGNFIYQQAFRLLEKNRGQGVCIDLVSFKDTMVTKLGLKLLDSEFEHLFSKYDEDKDGHIDIYEFIRNVLPHDYEDRAYTTWIEKSHNRIEARRQLTNKEDRDSYLAGRFLSNHDADECHKDWTLADMRVHIYKKLHQKTPKGVDQLRQAFQLLQRGTNATMTAVDVRQTIKDTLGIALTKGQMHELLRPFNRGGAVDVRAFVQFIMKTDEIRDSVVPNGLFTGQPPEKEPMSGRRHVDPKKLREDRAPLAVCSKRVMGYNKIKGIAPQPFLRRHHRNRPSDESGKHLKATKTTVTFGKIAEKPGKEARPCTAPRQSLANLHTPEQREWKCEPLPARQPTPAVKTMQFVSPAAEPVKAESPLVHRRPKSSGRHVPSPFSPIRRPESPKTNTFQRLPTPQNSTPQKPVEPLDAVATIAIENIDEGTEAVDNEGADADIEVVDEALATATLVEAADTTPATPRARPTTPTAKKLTPPVLVESFEPLAPPRISQVHQRQQTSTSYKSMKPNFRISESTFCCR</sequence>
<feature type="region of interest" description="Disordered" evidence="2">
    <location>
        <begin position="422"/>
        <end position="476"/>
    </location>
</feature>
<organism evidence="4 5">
    <name type="scientific">Achlya hypogyna</name>
    <name type="common">Oomycete</name>
    <name type="synonym">Protoachlya hypogyna</name>
    <dbReference type="NCBI Taxonomy" id="1202772"/>
    <lineage>
        <taxon>Eukaryota</taxon>
        <taxon>Sar</taxon>
        <taxon>Stramenopiles</taxon>
        <taxon>Oomycota</taxon>
        <taxon>Saprolegniomycetes</taxon>
        <taxon>Saprolegniales</taxon>
        <taxon>Achlyaceae</taxon>
        <taxon>Achlya</taxon>
    </lineage>
</organism>
<feature type="region of interest" description="Disordered" evidence="2">
    <location>
        <begin position="287"/>
        <end position="310"/>
    </location>
</feature>
<dbReference type="PROSITE" id="PS50222">
    <property type="entry name" value="EF_HAND_2"/>
    <property type="match status" value="1"/>
</dbReference>
<keyword evidence="5" id="KW-1185">Reference proteome</keyword>
<comment type="caution">
    <text evidence="4">The sequence shown here is derived from an EMBL/GenBank/DDBJ whole genome shotgun (WGS) entry which is preliminary data.</text>
</comment>
<feature type="region of interest" description="Disordered" evidence="2">
    <location>
        <begin position="373"/>
        <end position="396"/>
    </location>
</feature>
<dbReference type="Gene3D" id="1.10.238.10">
    <property type="entry name" value="EF-hand"/>
    <property type="match status" value="2"/>
</dbReference>
<name>A0A1V9ZSE0_ACHHY</name>
<dbReference type="OrthoDB" id="444540at2759"/>
<dbReference type="PROSITE" id="PS00018">
    <property type="entry name" value="EF_HAND_1"/>
    <property type="match status" value="1"/>
</dbReference>
<dbReference type="AlphaFoldDB" id="A0A1V9ZSE0"/>
<protein>
    <recommendedName>
        <fullName evidence="3">EF-hand domain-containing protein</fullName>
    </recommendedName>
</protein>
<accession>A0A1V9ZSE0</accession>
<dbReference type="STRING" id="1202772.A0A1V9ZSE0"/>
<dbReference type="InterPro" id="IPR011992">
    <property type="entry name" value="EF-hand-dom_pair"/>
</dbReference>
<evidence type="ECO:0000313" key="5">
    <source>
        <dbReference type="Proteomes" id="UP000243579"/>
    </source>
</evidence>
<dbReference type="GO" id="GO:0005509">
    <property type="term" value="F:calcium ion binding"/>
    <property type="evidence" value="ECO:0007669"/>
    <property type="project" value="InterPro"/>
</dbReference>
<dbReference type="EMBL" id="JNBR01000020">
    <property type="protein sequence ID" value="OQS00913.1"/>
    <property type="molecule type" value="Genomic_DNA"/>
</dbReference>
<keyword evidence="1" id="KW-0106">Calcium</keyword>
<feature type="compositionally biased region" description="Basic and acidic residues" evidence="2">
    <location>
        <begin position="19"/>
        <end position="30"/>
    </location>
</feature>
<feature type="region of interest" description="Disordered" evidence="2">
    <location>
        <begin position="1"/>
        <end position="44"/>
    </location>
</feature>
<evidence type="ECO:0000256" key="2">
    <source>
        <dbReference type="SAM" id="MobiDB-lite"/>
    </source>
</evidence>
<dbReference type="InterPro" id="IPR002048">
    <property type="entry name" value="EF_hand_dom"/>
</dbReference>
<reference evidence="4 5" key="1">
    <citation type="journal article" date="2014" name="Genome Biol. Evol.">
        <title>The secreted proteins of Achlya hypogyna and Thraustotheca clavata identify the ancestral oomycete secretome and reveal gene acquisitions by horizontal gene transfer.</title>
        <authorList>
            <person name="Misner I."/>
            <person name="Blouin N."/>
            <person name="Leonard G."/>
            <person name="Richards T.A."/>
            <person name="Lane C.E."/>
        </authorList>
    </citation>
    <scope>NUCLEOTIDE SEQUENCE [LARGE SCALE GENOMIC DNA]</scope>
    <source>
        <strain evidence="4 5">ATCC 48635</strain>
    </source>
</reference>
<feature type="domain" description="EF-hand" evidence="3">
    <location>
        <begin position="110"/>
        <end position="145"/>
    </location>
</feature>
<feature type="compositionally biased region" description="Polar residues" evidence="2">
    <location>
        <begin position="457"/>
        <end position="474"/>
    </location>
</feature>
<evidence type="ECO:0000259" key="3">
    <source>
        <dbReference type="PROSITE" id="PS50222"/>
    </source>
</evidence>